<comment type="caution">
    <text evidence="1">The sequence shown here is derived from an EMBL/GenBank/DDBJ whole genome shotgun (WGS) entry which is preliminary data.</text>
</comment>
<dbReference type="EMBL" id="BRZM01000007">
    <property type="protein sequence ID" value="GLD48834.1"/>
    <property type="molecule type" value="Genomic_DNA"/>
</dbReference>
<accession>A0AAD3M7C5</accession>
<organism evidence="1 2">
    <name type="scientific">Lates japonicus</name>
    <name type="common">Japanese lates</name>
    <dbReference type="NCBI Taxonomy" id="270547"/>
    <lineage>
        <taxon>Eukaryota</taxon>
        <taxon>Metazoa</taxon>
        <taxon>Chordata</taxon>
        <taxon>Craniata</taxon>
        <taxon>Vertebrata</taxon>
        <taxon>Euteleostomi</taxon>
        <taxon>Actinopterygii</taxon>
        <taxon>Neopterygii</taxon>
        <taxon>Teleostei</taxon>
        <taxon>Neoteleostei</taxon>
        <taxon>Acanthomorphata</taxon>
        <taxon>Carangaria</taxon>
        <taxon>Carangaria incertae sedis</taxon>
        <taxon>Centropomidae</taxon>
        <taxon>Lates</taxon>
    </lineage>
</organism>
<protein>
    <submittedName>
        <fullName evidence="1">Heat shock 70 kDa protein 1-like protein</fullName>
    </submittedName>
</protein>
<reference evidence="1" key="1">
    <citation type="submission" date="2022-08" db="EMBL/GenBank/DDBJ databases">
        <title>Genome sequencing of akame (Lates japonicus).</title>
        <authorList>
            <person name="Hashiguchi Y."/>
            <person name="Takahashi H."/>
        </authorList>
    </citation>
    <scope>NUCLEOTIDE SEQUENCE</scope>
    <source>
        <strain evidence="1">Kochi</strain>
    </source>
</reference>
<evidence type="ECO:0000313" key="1">
    <source>
        <dbReference type="EMBL" id="GLD48834.1"/>
    </source>
</evidence>
<dbReference type="InterPro" id="IPR029048">
    <property type="entry name" value="HSP70_C_sf"/>
</dbReference>
<name>A0AAD3M7C5_LATJO</name>
<proteinExistence type="predicted"/>
<sequence length="132" mass="14879">MRTEAKLVREDQKKVIEKCDETITWLENNQLADKRVPTQAEELERVEMKYDSSLPPPVVPGAAGHDSLIKIQRFLTAAAVGDRPTLHPSTSQLSRERGDIARRTGSRQGIAIFIFSNNNNLYENDCSVVKEK</sequence>
<dbReference type="Gene3D" id="1.20.1270.10">
    <property type="match status" value="1"/>
</dbReference>
<keyword evidence="2" id="KW-1185">Reference proteome</keyword>
<gene>
    <name evidence="1" type="ORF">AKAME5_000273300</name>
</gene>
<evidence type="ECO:0000313" key="2">
    <source>
        <dbReference type="Proteomes" id="UP001279410"/>
    </source>
</evidence>
<dbReference type="AlphaFoldDB" id="A0AAD3M7C5"/>
<dbReference type="SUPFAM" id="SSF100934">
    <property type="entry name" value="Heat shock protein 70kD (HSP70), C-terminal subdomain"/>
    <property type="match status" value="1"/>
</dbReference>
<keyword evidence="1" id="KW-0346">Stress response</keyword>
<dbReference type="Proteomes" id="UP001279410">
    <property type="component" value="Unassembled WGS sequence"/>
</dbReference>